<organism evidence="1 2">
    <name type="scientific">Urochloa decumbens</name>
    <dbReference type="NCBI Taxonomy" id="240449"/>
    <lineage>
        <taxon>Eukaryota</taxon>
        <taxon>Viridiplantae</taxon>
        <taxon>Streptophyta</taxon>
        <taxon>Embryophyta</taxon>
        <taxon>Tracheophyta</taxon>
        <taxon>Spermatophyta</taxon>
        <taxon>Magnoliopsida</taxon>
        <taxon>Liliopsida</taxon>
        <taxon>Poales</taxon>
        <taxon>Poaceae</taxon>
        <taxon>PACMAD clade</taxon>
        <taxon>Panicoideae</taxon>
        <taxon>Panicodae</taxon>
        <taxon>Paniceae</taxon>
        <taxon>Melinidinae</taxon>
        <taxon>Urochloa</taxon>
    </lineage>
</organism>
<proteinExistence type="predicted"/>
<dbReference type="AlphaFoldDB" id="A0ABC8YT51"/>
<accession>A0ABC8YT51</accession>
<reference evidence="1 2" key="2">
    <citation type="submission" date="2024-10" db="EMBL/GenBank/DDBJ databases">
        <authorList>
            <person name="Ryan C."/>
        </authorList>
    </citation>
    <scope>NUCLEOTIDE SEQUENCE [LARGE SCALE GENOMIC DNA]</scope>
</reference>
<keyword evidence="2" id="KW-1185">Reference proteome</keyword>
<reference evidence="2" key="1">
    <citation type="submission" date="2024-06" db="EMBL/GenBank/DDBJ databases">
        <authorList>
            <person name="Ryan C."/>
        </authorList>
    </citation>
    <scope>NUCLEOTIDE SEQUENCE [LARGE SCALE GENOMIC DNA]</scope>
</reference>
<evidence type="ECO:0000313" key="1">
    <source>
        <dbReference type="EMBL" id="CAL4947542.1"/>
    </source>
</evidence>
<protein>
    <submittedName>
        <fullName evidence="1">Uncharacterized protein</fullName>
    </submittedName>
</protein>
<dbReference type="Proteomes" id="UP001497457">
    <property type="component" value="Chromosome 17b"/>
</dbReference>
<dbReference type="EMBL" id="OZ075127">
    <property type="protein sequence ID" value="CAL4947542.1"/>
    <property type="molecule type" value="Genomic_DNA"/>
</dbReference>
<evidence type="ECO:0000313" key="2">
    <source>
        <dbReference type="Proteomes" id="UP001497457"/>
    </source>
</evidence>
<sequence>MGAEPLATTCTRNTTGFFSVFPLSPRPSPRIPTPDVAVAVRLYCLLFSVQLSPIDFAPTPRTHQRGKREPVFFFLRRKKEGERENYTPSLPLLSYRGHQGWSGQAGRRTGEARGGTSSAKLLRETSQLPLPLPPLLHLRCIGREASPPPGEARILGGSKQLLVAFGRWVPGAAPIGGRCPARRDLARAADAASRLDLEALPRGTLGRARPAQVAAER</sequence>
<gene>
    <name evidence="1" type="ORF">URODEC1_LOCUS36832</name>
</gene>
<name>A0ABC8YT51_9POAL</name>